<feature type="region of interest" description="Disordered" evidence="1">
    <location>
        <begin position="174"/>
        <end position="204"/>
    </location>
</feature>
<reference evidence="2 3" key="1">
    <citation type="submission" date="2024-04" db="EMBL/GenBank/DDBJ databases">
        <title>Phyllosticta paracitricarpa is synonymous to the EU quarantine fungus P. citricarpa based on phylogenomic analyses.</title>
        <authorList>
            <consortium name="Lawrence Berkeley National Laboratory"/>
            <person name="Van ingen-buijs V.A."/>
            <person name="Van westerhoven A.C."/>
            <person name="Haridas S."/>
            <person name="Skiadas P."/>
            <person name="Martin F."/>
            <person name="Groenewald J.Z."/>
            <person name="Crous P.W."/>
            <person name="Seidl M.F."/>
        </authorList>
    </citation>
    <scope>NUCLEOTIDE SEQUENCE [LARGE SCALE GENOMIC DNA]</scope>
    <source>
        <strain evidence="2 3">CPC 17464</strain>
    </source>
</reference>
<name>A0ABR1LWL0_9PEZI</name>
<dbReference type="EMBL" id="JBBPEH010000004">
    <property type="protein sequence ID" value="KAK7539563.1"/>
    <property type="molecule type" value="Genomic_DNA"/>
</dbReference>
<protein>
    <submittedName>
        <fullName evidence="2">Uncharacterized protein</fullName>
    </submittedName>
</protein>
<dbReference type="Proteomes" id="UP001360953">
    <property type="component" value="Unassembled WGS sequence"/>
</dbReference>
<evidence type="ECO:0000313" key="3">
    <source>
        <dbReference type="Proteomes" id="UP001360953"/>
    </source>
</evidence>
<feature type="compositionally biased region" description="Polar residues" evidence="1">
    <location>
        <begin position="84"/>
        <end position="97"/>
    </location>
</feature>
<comment type="caution">
    <text evidence="2">The sequence shown here is derived from an EMBL/GenBank/DDBJ whole genome shotgun (WGS) entry which is preliminary data.</text>
</comment>
<feature type="region of interest" description="Disordered" evidence="1">
    <location>
        <begin position="248"/>
        <end position="274"/>
    </location>
</feature>
<feature type="region of interest" description="Disordered" evidence="1">
    <location>
        <begin position="40"/>
        <end position="121"/>
    </location>
</feature>
<gene>
    <name evidence="2" type="ORF">J3D65DRAFT_284649</name>
</gene>
<proteinExistence type="predicted"/>
<feature type="compositionally biased region" description="Low complexity" evidence="1">
    <location>
        <begin position="54"/>
        <end position="64"/>
    </location>
</feature>
<feature type="compositionally biased region" description="Basic and acidic residues" evidence="1">
    <location>
        <begin position="181"/>
        <end position="194"/>
    </location>
</feature>
<evidence type="ECO:0000256" key="1">
    <source>
        <dbReference type="SAM" id="MobiDB-lite"/>
    </source>
</evidence>
<evidence type="ECO:0000313" key="2">
    <source>
        <dbReference type="EMBL" id="KAK7539563.1"/>
    </source>
</evidence>
<sequence>MPWLGLHGTRRHTVQTGHAATIGGEQIRFSARNTVVDSRNRVEVSADGPTDGRTSPFSTTSPTFRANVFKGSRRREGGAGTHSAHYSTGGRTTTSPRLLQDIKRRGDSPAKRRKQIRRPKAAGPARVPCWYLMEQVGGRHKIFWPSLLPWSTHRVVGSTSKLWSNNYLSLTKHSRSVANNRESRLDRETAEPVSRKRSPRYRAPPTCRLTSTDCRRCLRFCRPHPGSREGRSPELTCCQGKNRDDGLPHSALHSRGTSESLSQRHPAPVTTRAI</sequence>
<dbReference type="RefSeq" id="XP_066656834.1">
    <property type="nucleotide sequence ID" value="XM_066795106.1"/>
</dbReference>
<feature type="compositionally biased region" description="Basic and acidic residues" evidence="1">
    <location>
        <begin position="100"/>
        <end position="110"/>
    </location>
</feature>
<organism evidence="2 3">
    <name type="scientific">Phyllosticta citribraziliensis</name>
    <dbReference type="NCBI Taxonomy" id="989973"/>
    <lineage>
        <taxon>Eukaryota</taxon>
        <taxon>Fungi</taxon>
        <taxon>Dikarya</taxon>
        <taxon>Ascomycota</taxon>
        <taxon>Pezizomycotina</taxon>
        <taxon>Dothideomycetes</taxon>
        <taxon>Dothideomycetes incertae sedis</taxon>
        <taxon>Botryosphaeriales</taxon>
        <taxon>Phyllostictaceae</taxon>
        <taxon>Phyllosticta</taxon>
    </lineage>
</organism>
<dbReference type="GeneID" id="92028012"/>
<feature type="compositionally biased region" description="Basic residues" evidence="1">
    <location>
        <begin position="111"/>
        <end position="120"/>
    </location>
</feature>
<accession>A0ABR1LWL0</accession>
<keyword evidence="3" id="KW-1185">Reference proteome</keyword>